<feature type="compositionally biased region" description="Low complexity" evidence="7">
    <location>
        <begin position="611"/>
        <end position="636"/>
    </location>
</feature>
<evidence type="ECO:0000256" key="2">
    <source>
        <dbReference type="ARBA" id="ARBA00022729"/>
    </source>
</evidence>
<dbReference type="PANTHER" id="PTHR14002">
    <property type="entry name" value="ENDOGLIN/TGF-BETA RECEPTOR TYPE III"/>
    <property type="match status" value="1"/>
</dbReference>
<dbReference type="PANTHER" id="PTHR14002:SF22">
    <property type="entry name" value="UROMODULIN-LIKE 1"/>
    <property type="match status" value="1"/>
</dbReference>
<evidence type="ECO:0000256" key="1">
    <source>
        <dbReference type="ARBA" id="ARBA00022536"/>
    </source>
</evidence>
<dbReference type="Pfam" id="PF07645">
    <property type="entry name" value="EGF_CA"/>
    <property type="match status" value="2"/>
</dbReference>
<feature type="domain" description="ZP" evidence="12">
    <location>
        <begin position="677"/>
        <end position="930"/>
    </location>
</feature>
<reference evidence="14" key="1">
    <citation type="submission" date="2021-02" db="EMBL/GenBank/DDBJ databases">
        <title>Comparative genomics reveals that relaxation of natural selection precedes convergent phenotypic evolution of cavefish.</title>
        <authorList>
            <person name="Peng Z."/>
        </authorList>
    </citation>
    <scope>NUCLEOTIDE SEQUENCE</scope>
    <source>
        <tissue evidence="14">Muscle</tissue>
    </source>
</reference>
<feature type="non-terminal residue" evidence="14">
    <location>
        <position position="1013"/>
    </location>
</feature>
<dbReference type="InterPro" id="IPR036645">
    <property type="entry name" value="Elafin-like_sf"/>
</dbReference>
<dbReference type="Pfam" id="PF00100">
    <property type="entry name" value="Zona_pellucida"/>
    <property type="match status" value="1"/>
</dbReference>
<dbReference type="PROSITE" id="PS00010">
    <property type="entry name" value="ASX_HYDROXYL"/>
    <property type="match status" value="2"/>
</dbReference>
<dbReference type="GO" id="GO:0071944">
    <property type="term" value="C:cell periphery"/>
    <property type="evidence" value="ECO:0007669"/>
    <property type="project" value="UniProtKB-ARBA"/>
</dbReference>
<dbReference type="InterPro" id="IPR001507">
    <property type="entry name" value="ZP_dom"/>
</dbReference>
<evidence type="ECO:0000256" key="7">
    <source>
        <dbReference type="SAM" id="MobiDB-lite"/>
    </source>
</evidence>
<keyword evidence="1 6" id="KW-0245">EGF-like domain</keyword>
<dbReference type="CDD" id="cd00054">
    <property type="entry name" value="EGF_CA"/>
    <property type="match status" value="2"/>
</dbReference>
<dbReference type="Gene3D" id="4.10.75.10">
    <property type="entry name" value="Elafin-like"/>
    <property type="match status" value="1"/>
</dbReference>
<evidence type="ECO:0000256" key="4">
    <source>
        <dbReference type="ARBA" id="ARBA00023157"/>
    </source>
</evidence>
<keyword evidence="2 9" id="KW-0732">Signal</keyword>
<proteinExistence type="predicted"/>
<feature type="domain" description="EGF-like" evidence="11">
    <location>
        <begin position="547"/>
        <end position="585"/>
    </location>
</feature>
<name>A0A9W7TAL2_TRIRA</name>
<evidence type="ECO:0000259" key="12">
    <source>
        <dbReference type="PROSITE" id="PS51034"/>
    </source>
</evidence>
<dbReference type="PROSITE" id="PS51034">
    <property type="entry name" value="ZP_2"/>
    <property type="match status" value="1"/>
</dbReference>
<dbReference type="Gene3D" id="2.10.25.10">
    <property type="entry name" value="Laminin"/>
    <property type="match status" value="2"/>
</dbReference>
<keyword evidence="8" id="KW-0472">Membrane</keyword>
<evidence type="ECO:0000259" key="13">
    <source>
        <dbReference type="PROSITE" id="PS51041"/>
    </source>
</evidence>
<dbReference type="InterPro" id="IPR011489">
    <property type="entry name" value="EMI_domain"/>
</dbReference>
<keyword evidence="15" id="KW-1185">Reference proteome</keyword>
<keyword evidence="8" id="KW-0812">Transmembrane</keyword>
<organism evidence="14 15">
    <name type="scientific">Triplophysa rosa</name>
    <name type="common">Cave loach</name>
    <dbReference type="NCBI Taxonomy" id="992332"/>
    <lineage>
        <taxon>Eukaryota</taxon>
        <taxon>Metazoa</taxon>
        <taxon>Chordata</taxon>
        <taxon>Craniata</taxon>
        <taxon>Vertebrata</taxon>
        <taxon>Euteleostomi</taxon>
        <taxon>Actinopterygii</taxon>
        <taxon>Neopterygii</taxon>
        <taxon>Teleostei</taxon>
        <taxon>Ostariophysi</taxon>
        <taxon>Cypriniformes</taxon>
        <taxon>Nemacheilidae</taxon>
        <taxon>Triplophysa</taxon>
    </lineage>
</organism>
<dbReference type="SMART" id="SM00181">
    <property type="entry name" value="EGF"/>
    <property type="match status" value="2"/>
</dbReference>
<dbReference type="InterPro" id="IPR000082">
    <property type="entry name" value="SEA_dom"/>
</dbReference>
<dbReference type="GO" id="GO:0030414">
    <property type="term" value="F:peptidase inhibitor activity"/>
    <property type="evidence" value="ECO:0007669"/>
    <property type="project" value="InterPro"/>
</dbReference>
<dbReference type="InterPro" id="IPR001881">
    <property type="entry name" value="EGF-like_Ca-bd_dom"/>
</dbReference>
<dbReference type="SUPFAM" id="SSF57256">
    <property type="entry name" value="Elafin-like"/>
    <property type="match status" value="1"/>
</dbReference>
<feature type="domain" description="EMI" evidence="13">
    <location>
        <begin position="32"/>
        <end position="105"/>
    </location>
</feature>
<evidence type="ECO:0000256" key="9">
    <source>
        <dbReference type="SAM" id="SignalP"/>
    </source>
</evidence>
<dbReference type="InterPro" id="IPR042235">
    <property type="entry name" value="ZP-C_dom"/>
</dbReference>
<comment type="caution">
    <text evidence="14">The sequence shown here is derived from an EMBL/GenBank/DDBJ whole genome shotgun (WGS) entry which is preliminary data.</text>
</comment>
<evidence type="ECO:0000313" key="14">
    <source>
        <dbReference type="EMBL" id="KAI7793782.1"/>
    </source>
</evidence>
<dbReference type="GO" id="GO:0030855">
    <property type="term" value="P:epithelial cell differentiation"/>
    <property type="evidence" value="ECO:0007669"/>
    <property type="project" value="UniProtKB-ARBA"/>
</dbReference>
<evidence type="ECO:0000313" key="15">
    <source>
        <dbReference type="Proteomes" id="UP001059041"/>
    </source>
</evidence>
<keyword evidence="8" id="KW-1133">Transmembrane helix</keyword>
<feature type="chain" id="PRO_5040895347" evidence="9">
    <location>
        <begin position="19"/>
        <end position="1013"/>
    </location>
</feature>
<evidence type="ECO:0000256" key="3">
    <source>
        <dbReference type="ARBA" id="ARBA00022737"/>
    </source>
</evidence>
<dbReference type="Gene3D" id="2.60.40.3210">
    <property type="entry name" value="Zona pellucida, ZP-N domain"/>
    <property type="match status" value="1"/>
</dbReference>
<dbReference type="InterPro" id="IPR049883">
    <property type="entry name" value="NOTCH1_EGF-like"/>
</dbReference>
<evidence type="ECO:0000259" key="10">
    <source>
        <dbReference type="PROSITE" id="PS50024"/>
    </source>
</evidence>
<feature type="domain" description="EGF-like" evidence="11">
    <location>
        <begin position="265"/>
        <end position="304"/>
    </location>
</feature>
<dbReference type="PRINTS" id="PR00023">
    <property type="entry name" value="ZPELLUCIDA"/>
</dbReference>
<sequence length="1013" mass="110458">HWVVGTWLITSFLGLGRGHNTLFEGYEQSLSGYHRCSVNESVLVTHVISYPTSYTQRRPCGGWLPWTMCDVTVYQTSYRTEFSNTTRQVMKCCHGYEQIGSYCALFLNRSTEFTSKQGLCPSGGVSGSLGNDANPSGSVCTWDIDCPGWQKCCQNENISQCSDPLLTANRGWCFNATITVKTAYELVLMDKGLFNHTRLLHSLVTGSLGTNGVSVYHLWSWAAGPFTTSSLLLVCSSVVLSLKNISTQLYWLGNIEEVTNVVVEDVDECANPQLNNCSNHANCSNTEGSYTCICHHGYQDDNSAQAGTVCIGLNDGLTTYVFLVSAPKVTTPPSTTTNSPTTTTQHTLDYIPEITSILSYNVTNSTFNVTWTTNHQNGVSFNLVLLQGTTELANKNTIDLHWMFTDLNPAVLYTLLVSPIACGNTGNPMKVKVRTDGEMIIATARLTSMTYEQYMSDPNSEDFKKFCESVIEEIGLSLSADIRKLIISGLVTIQITSLSNGSVIVNFSIVFPPNNNLDMLNVSTALMESLQNSSVYTVDKNSIQIEDLNECSLGMADCSLWANCTNTLGSYTCDCWNGYTDWNPNRPGRSCAASTSPPQSSFISTTPSVDLTTNSPLTTSHSTTTTTTLIPATLKSNGPSTSSITQASPHKSTASLTTSDDSFGLQTTPGNESIYVECGTGFISVIVRRDFLNNSYIPVSALYLSQSECVPNQVNSTHVHLVAAWHKCGTTLKQNSTHNTLNVTLYNEMNSVFLHNGLPMAPLNRLAVPIICTYSSSVVISTGYSSSGYFDLIKDVIYGSGHFQVNVRLLNGTFPLPENYTLSADEEIVVEVAVNTTIPQIKVIINKCWATPTMDSSQSISYLFLDNGCPSVNSHTTVIQNGNDTVALLSVRVFALANENIIYLHCQIQICVAIQENTCSPACGLVKAYRSSNLIGVTRASFGPLLRSNKINPPIDPTSNTIFTVGFVLLGVGVVLLSLAAIGGLFYYKRKIGAYNFNIRPQQENFTYHVFDA</sequence>
<feature type="domain" description="SEA" evidence="10">
    <location>
        <begin position="436"/>
        <end position="550"/>
    </location>
</feature>
<dbReference type="FunFam" id="2.10.25.10:FF:000038">
    <property type="entry name" value="Fibrillin 2"/>
    <property type="match status" value="2"/>
</dbReference>
<dbReference type="InterPro" id="IPR055356">
    <property type="entry name" value="ZP-N"/>
</dbReference>
<evidence type="ECO:0000256" key="6">
    <source>
        <dbReference type="PROSITE-ProRule" id="PRU00076"/>
    </source>
</evidence>
<dbReference type="PROSITE" id="PS50024">
    <property type="entry name" value="SEA"/>
    <property type="match status" value="1"/>
</dbReference>
<dbReference type="Gene3D" id="2.60.40.4100">
    <property type="entry name" value="Zona pellucida, ZP-C domain"/>
    <property type="match status" value="1"/>
</dbReference>
<dbReference type="Pfam" id="PF01390">
    <property type="entry name" value="SEA"/>
    <property type="match status" value="1"/>
</dbReference>
<keyword evidence="3" id="KW-0677">Repeat</keyword>
<dbReference type="AlphaFoldDB" id="A0A9W7TAL2"/>
<dbReference type="EMBL" id="JAFHDT010000022">
    <property type="protein sequence ID" value="KAI7793782.1"/>
    <property type="molecule type" value="Genomic_DNA"/>
</dbReference>
<gene>
    <name evidence="14" type="ORF">IRJ41_025324</name>
</gene>
<keyword evidence="5" id="KW-0325">Glycoprotein</keyword>
<evidence type="ECO:0000256" key="5">
    <source>
        <dbReference type="ARBA" id="ARBA00023180"/>
    </source>
</evidence>
<feature type="compositionally biased region" description="Polar residues" evidence="7">
    <location>
        <begin position="592"/>
        <end position="610"/>
    </location>
</feature>
<dbReference type="InterPro" id="IPR048290">
    <property type="entry name" value="ZP_chr"/>
</dbReference>
<keyword evidence="4" id="KW-1015">Disulfide bond</keyword>
<dbReference type="InterPro" id="IPR018097">
    <property type="entry name" value="EGF_Ca-bd_CS"/>
</dbReference>
<dbReference type="GO" id="GO:0005576">
    <property type="term" value="C:extracellular region"/>
    <property type="evidence" value="ECO:0007669"/>
    <property type="project" value="InterPro"/>
</dbReference>
<dbReference type="InterPro" id="IPR000152">
    <property type="entry name" value="EGF-type_Asp/Asn_hydroxyl_site"/>
</dbReference>
<dbReference type="SUPFAM" id="SSF57196">
    <property type="entry name" value="EGF/Laminin"/>
    <property type="match status" value="2"/>
</dbReference>
<feature type="transmembrane region" description="Helical" evidence="8">
    <location>
        <begin position="962"/>
        <end position="988"/>
    </location>
</feature>
<dbReference type="PROSITE" id="PS51041">
    <property type="entry name" value="EMI"/>
    <property type="match status" value="1"/>
</dbReference>
<dbReference type="InterPro" id="IPR055355">
    <property type="entry name" value="ZP-C"/>
</dbReference>
<dbReference type="Proteomes" id="UP001059041">
    <property type="component" value="Linkage Group LG22"/>
</dbReference>
<evidence type="ECO:0000256" key="8">
    <source>
        <dbReference type="SAM" id="Phobius"/>
    </source>
</evidence>
<dbReference type="PROSITE" id="PS50026">
    <property type="entry name" value="EGF_3"/>
    <property type="match status" value="2"/>
</dbReference>
<feature type="compositionally biased region" description="Polar residues" evidence="7">
    <location>
        <begin position="637"/>
        <end position="663"/>
    </location>
</feature>
<feature type="signal peptide" evidence="9">
    <location>
        <begin position="1"/>
        <end position="18"/>
    </location>
</feature>
<protein>
    <submittedName>
        <fullName evidence="14">Uromodulin-like 1</fullName>
    </submittedName>
</protein>
<dbReference type="Pfam" id="PF23344">
    <property type="entry name" value="ZP-N"/>
    <property type="match status" value="1"/>
</dbReference>
<dbReference type="SMART" id="SM00217">
    <property type="entry name" value="WAP"/>
    <property type="match status" value="1"/>
</dbReference>
<dbReference type="InterPro" id="IPR000742">
    <property type="entry name" value="EGF"/>
</dbReference>
<dbReference type="InterPro" id="IPR008197">
    <property type="entry name" value="WAP_dom"/>
</dbReference>
<dbReference type="Pfam" id="PF00095">
    <property type="entry name" value="WAP"/>
    <property type="match status" value="1"/>
</dbReference>
<comment type="caution">
    <text evidence="6">Lacks conserved residue(s) required for the propagation of feature annotation.</text>
</comment>
<dbReference type="SMART" id="SM00179">
    <property type="entry name" value="EGF_CA"/>
    <property type="match status" value="2"/>
</dbReference>
<evidence type="ECO:0000259" key="11">
    <source>
        <dbReference type="PROSITE" id="PS50026"/>
    </source>
</evidence>
<dbReference type="SMART" id="SM00241">
    <property type="entry name" value="ZP"/>
    <property type="match status" value="1"/>
</dbReference>
<dbReference type="GO" id="GO:0005509">
    <property type="term" value="F:calcium ion binding"/>
    <property type="evidence" value="ECO:0007669"/>
    <property type="project" value="InterPro"/>
</dbReference>
<feature type="region of interest" description="Disordered" evidence="7">
    <location>
        <begin position="589"/>
        <end position="663"/>
    </location>
</feature>
<dbReference type="PROSITE" id="PS01187">
    <property type="entry name" value="EGF_CA"/>
    <property type="match status" value="2"/>
</dbReference>
<accession>A0A9W7TAL2</accession>